<organism evidence="1 2">
    <name type="scientific">Reyranella humidisoli</name>
    <dbReference type="NCBI Taxonomy" id="2849149"/>
    <lineage>
        <taxon>Bacteria</taxon>
        <taxon>Pseudomonadati</taxon>
        <taxon>Pseudomonadota</taxon>
        <taxon>Alphaproteobacteria</taxon>
        <taxon>Hyphomicrobiales</taxon>
        <taxon>Reyranellaceae</taxon>
        <taxon>Reyranella</taxon>
    </lineage>
</organism>
<name>A0ABS6IE88_9HYPH</name>
<protein>
    <submittedName>
        <fullName evidence="1">Cbb3-type cytochrome oxidase assembly protein CcoS</fullName>
    </submittedName>
</protein>
<reference evidence="1 2" key="1">
    <citation type="submission" date="2021-06" db="EMBL/GenBank/DDBJ databases">
        <authorList>
            <person name="Lee D.H."/>
        </authorList>
    </citation>
    <scope>NUCLEOTIDE SEQUENCE [LARGE SCALE GENOMIC DNA]</scope>
    <source>
        <strain evidence="1 2">MMS21-HV4-11</strain>
    </source>
</reference>
<evidence type="ECO:0000313" key="2">
    <source>
        <dbReference type="Proteomes" id="UP000727907"/>
    </source>
</evidence>
<gene>
    <name evidence="1" type="primary">ccoS</name>
    <name evidence="1" type="ORF">KQ910_04060</name>
</gene>
<dbReference type="PANTHER" id="PTHR41532">
    <property type="entry name" value="FIXS PROTEIN"/>
    <property type="match status" value="1"/>
</dbReference>
<dbReference type="InterPro" id="IPR004714">
    <property type="entry name" value="Cyt_oxidase_maturation_cbb3"/>
</dbReference>
<accession>A0ABS6IE88</accession>
<dbReference type="EMBL" id="JAHOPB010000001">
    <property type="protein sequence ID" value="MBU8872921.1"/>
    <property type="molecule type" value="Genomic_DNA"/>
</dbReference>
<dbReference type="PANTHER" id="PTHR41532:SF1">
    <property type="entry name" value="FIXS PROTEIN"/>
    <property type="match status" value="1"/>
</dbReference>
<sequence length="48" mass="5172">MDSLLVLVPVALLLGLIALAAFLWALRNGQYDDPDGAAGRILFDDDDK</sequence>
<dbReference type="Proteomes" id="UP000727907">
    <property type="component" value="Unassembled WGS sequence"/>
</dbReference>
<dbReference type="NCBIfam" id="TIGR00847">
    <property type="entry name" value="ccoS"/>
    <property type="match status" value="1"/>
</dbReference>
<proteinExistence type="predicted"/>
<keyword evidence="2" id="KW-1185">Reference proteome</keyword>
<dbReference type="RefSeq" id="WP_216957196.1">
    <property type="nucleotide sequence ID" value="NZ_JAHOPB010000001.1"/>
</dbReference>
<evidence type="ECO:0000313" key="1">
    <source>
        <dbReference type="EMBL" id="MBU8872921.1"/>
    </source>
</evidence>
<comment type="caution">
    <text evidence="1">The sequence shown here is derived from an EMBL/GenBank/DDBJ whole genome shotgun (WGS) entry which is preliminary data.</text>
</comment>
<dbReference type="Pfam" id="PF03597">
    <property type="entry name" value="FixS"/>
    <property type="match status" value="1"/>
</dbReference>